<dbReference type="VEuPathDB" id="FungiDB:EYZ11_010987"/>
<dbReference type="RefSeq" id="XP_033428617.1">
    <property type="nucleotide sequence ID" value="XM_033569811.1"/>
</dbReference>
<dbReference type="GO" id="GO:0004185">
    <property type="term" value="F:serine-type carboxypeptidase activity"/>
    <property type="evidence" value="ECO:0007669"/>
    <property type="project" value="UniProtKB-EC"/>
</dbReference>
<evidence type="ECO:0000313" key="8">
    <source>
        <dbReference type="EMBL" id="KAA8649256.1"/>
    </source>
</evidence>
<protein>
    <recommendedName>
        <fullName evidence="2">carboxypeptidase C</fullName>
        <ecNumber evidence="2">3.4.16.5</ecNumber>
    </recommendedName>
</protein>
<dbReference type="InterPro" id="IPR001563">
    <property type="entry name" value="Peptidase_S10"/>
</dbReference>
<evidence type="ECO:0000256" key="5">
    <source>
        <dbReference type="ARBA" id="ARBA00022801"/>
    </source>
</evidence>
<dbReference type="EC" id="3.4.16.5" evidence="2"/>
<keyword evidence="5" id="KW-0378">Hydrolase</keyword>
<dbReference type="GeneID" id="54327854"/>
<name>A0A5M9MTI7_9EURO</name>
<comment type="similarity">
    <text evidence="1">Belongs to the peptidase S10 family.</text>
</comment>
<gene>
    <name evidence="8" type="ORF">ATNIH1004_005152</name>
</gene>
<dbReference type="PANTHER" id="PTHR11802">
    <property type="entry name" value="SERINE PROTEASE FAMILY S10 SERINE CARBOXYPEPTIDASE"/>
    <property type="match status" value="1"/>
</dbReference>
<evidence type="ECO:0000313" key="9">
    <source>
        <dbReference type="Proteomes" id="UP000324241"/>
    </source>
</evidence>
<proteinExistence type="inferred from homology"/>
<dbReference type="SUPFAM" id="SSF53474">
    <property type="entry name" value="alpha/beta-Hydrolases"/>
    <property type="match status" value="1"/>
</dbReference>
<dbReference type="OrthoDB" id="443318at2759"/>
<sequence>MNGSPGASPMFALFTENGPCHVNPNLTTSENPWSWNQQYNVLYLDQPVQTGFSYNVPFVGTLDLTTAKSCYWTQRIQRPRAQQLSLACLVARMRAKPRTRHPTPPGTGQNLMVADMVLDSQHRDFACNWVGGERSSLSVNYAKSDEFQKAGYADVSIDTGSPVGQIRQHG</sequence>
<dbReference type="Pfam" id="PF00450">
    <property type="entry name" value="Peptidase_S10"/>
    <property type="match status" value="1"/>
</dbReference>
<keyword evidence="7" id="KW-0325">Glycoprotein</keyword>
<evidence type="ECO:0000256" key="6">
    <source>
        <dbReference type="ARBA" id="ARBA00023157"/>
    </source>
</evidence>
<dbReference type="InterPro" id="IPR029058">
    <property type="entry name" value="AB_hydrolase_fold"/>
</dbReference>
<dbReference type="GO" id="GO:0006508">
    <property type="term" value="P:proteolysis"/>
    <property type="evidence" value="ECO:0007669"/>
    <property type="project" value="UniProtKB-KW"/>
</dbReference>
<organism evidence="8 9">
    <name type="scientific">Aspergillus tanneri</name>
    <dbReference type="NCBI Taxonomy" id="1220188"/>
    <lineage>
        <taxon>Eukaryota</taxon>
        <taxon>Fungi</taxon>
        <taxon>Dikarya</taxon>
        <taxon>Ascomycota</taxon>
        <taxon>Pezizomycotina</taxon>
        <taxon>Eurotiomycetes</taxon>
        <taxon>Eurotiomycetidae</taxon>
        <taxon>Eurotiales</taxon>
        <taxon>Aspergillaceae</taxon>
        <taxon>Aspergillus</taxon>
        <taxon>Aspergillus subgen. Circumdati</taxon>
    </lineage>
</organism>
<evidence type="ECO:0000256" key="4">
    <source>
        <dbReference type="ARBA" id="ARBA00022670"/>
    </source>
</evidence>
<evidence type="ECO:0000256" key="2">
    <source>
        <dbReference type="ARBA" id="ARBA00012446"/>
    </source>
</evidence>
<dbReference type="AlphaFoldDB" id="A0A5M9MTI7"/>
<keyword evidence="6" id="KW-1015">Disulfide bond</keyword>
<evidence type="ECO:0000256" key="1">
    <source>
        <dbReference type="ARBA" id="ARBA00009431"/>
    </source>
</evidence>
<dbReference type="PANTHER" id="PTHR11802:SF113">
    <property type="entry name" value="SERINE CARBOXYPEPTIDASE CTSA-4.1"/>
    <property type="match status" value="1"/>
</dbReference>
<keyword evidence="3" id="KW-0121">Carboxypeptidase</keyword>
<comment type="caution">
    <text evidence="8">The sequence shown here is derived from an EMBL/GenBank/DDBJ whole genome shotgun (WGS) entry which is preliminary data.</text>
</comment>
<accession>A0A5M9MTI7</accession>
<dbReference type="Proteomes" id="UP000324241">
    <property type="component" value="Unassembled WGS sequence"/>
</dbReference>
<evidence type="ECO:0000256" key="7">
    <source>
        <dbReference type="ARBA" id="ARBA00023180"/>
    </source>
</evidence>
<dbReference type="EMBL" id="QUQM01000003">
    <property type="protein sequence ID" value="KAA8649256.1"/>
    <property type="molecule type" value="Genomic_DNA"/>
</dbReference>
<dbReference type="Gene3D" id="3.40.50.1820">
    <property type="entry name" value="alpha/beta hydrolase"/>
    <property type="match status" value="1"/>
</dbReference>
<reference evidence="8 9" key="1">
    <citation type="submission" date="2019-08" db="EMBL/GenBank/DDBJ databases">
        <title>The genome sequence of a newly discovered highly antifungal drug resistant Aspergillus species, Aspergillus tanneri NIH 1004.</title>
        <authorList>
            <person name="Mounaud S."/>
            <person name="Singh I."/>
            <person name="Joardar V."/>
            <person name="Pakala S."/>
            <person name="Pakala S."/>
            <person name="Venepally P."/>
            <person name="Chung J.K."/>
            <person name="Losada L."/>
            <person name="Nierman W.C."/>
        </authorList>
    </citation>
    <scope>NUCLEOTIDE SEQUENCE [LARGE SCALE GENOMIC DNA]</scope>
    <source>
        <strain evidence="8 9">NIH1004</strain>
    </source>
</reference>
<keyword evidence="4" id="KW-0645">Protease</keyword>
<evidence type="ECO:0000256" key="3">
    <source>
        <dbReference type="ARBA" id="ARBA00022645"/>
    </source>
</evidence>